<organism evidence="1 2">
    <name type="scientific">Microlunatus kandeliicorticis</name>
    <dbReference type="NCBI Taxonomy" id="1759536"/>
    <lineage>
        <taxon>Bacteria</taxon>
        <taxon>Bacillati</taxon>
        <taxon>Actinomycetota</taxon>
        <taxon>Actinomycetes</taxon>
        <taxon>Propionibacteriales</taxon>
        <taxon>Propionibacteriaceae</taxon>
        <taxon>Microlunatus</taxon>
    </lineage>
</organism>
<dbReference type="AlphaFoldDB" id="A0A7W3IVU0"/>
<comment type="caution">
    <text evidence="1">The sequence shown here is derived from an EMBL/GenBank/DDBJ whole genome shotgun (WGS) entry which is preliminary data.</text>
</comment>
<sequence length="71" mass="8015">MSTPARRPHLPSSPFQPRAETPIEVFEVGERVTHDTYGLGRVVAVDTAWVTVDFEGRGIRVPSPFRKLRKL</sequence>
<keyword evidence="2" id="KW-1185">Reference proteome</keyword>
<dbReference type="EMBL" id="JACGWT010000006">
    <property type="protein sequence ID" value="MBA8796045.1"/>
    <property type="molecule type" value="Genomic_DNA"/>
</dbReference>
<protein>
    <submittedName>
        <fullName evidence="1">Uncharacterized protein</fullName>
    </submittedName>
</protein>
<reference evidence="1 2" key="1">
    <citation type="submission" date="2020-07" db="EMBL/GenBank/DDBJ databases">
        <title>Sequencing the genomes of 1000 actinobacteria strains.</title>
        <authorList>
            <person name="Klenk H.-P."/>
        </authorList>
    </citation>
    <scope>NUCLEOTIDE SEQUENCE [LARGE SCALE GENOMIC DNA]</scope>
    <source>
        <strain evidence="1 2">DSM 100723</strain>
    </source>
</reference>
<name>A0A7W3IVU0_9ACTN</name>
<evidence type="ECO:0000313" key="1">
    <source>
        <dbReference type="EMBL" id="MBA8796045.1"/>
    </source>
</evidence>
<gene>
    <name evidence="1" type="ORF">FHX74_003686</name>
</gene>
<proteinExistence type="predicted"/>
<evidence type="ECO:0000313" key="2">
    <source>
        <dbReference type="Proteomes" id="UP000523079"/>
    </source>
</evidence>
<accession>A0A7W3IVU0</accession>
<dbReference type="RefSeq" id="WP_182561625.1">
    <property type="nucleotide sequence ID" value="NZ_JACGWT010000006.1"/>
</dbReference>
<dbReference type="Proteomes" id="UP000523079">
    <property type="component" value="Unassembled WGS sequence"/>
</dbReference>